<evidence type="ECO:0000256" key="2">
    <source>
        <dbReference type="SAM" id="Phobius"/>
    </source>
</evidence>
<feature type="compositionally biased region" description="Basic and acidic residues" evidence="1">
    <location>
        <begin position="579"/>
        <end position="588"/>
    </location>
</feature>
<dbReference type="PROSITE" id="PS51450">
    <property type="entry name" value="LRR"/>
    <property type="match status" value="2"/>
</dbReference>
<dbReference type="Gene3D" id="3.80.10.10">
    <property type="entry name" value="Ribonuclease Inhibitor"/>
    <property type="match status" value="2"/>
</dbReference>
<dbReference type="EMBL" id="BQXS01011421">
    <property type="protein sequence ID" value="GKT37219.1"/>
    <property type="molecule type" value="Genomic_DNA"/>
</dbReference>
<name>A0ABQ5KXQ0_9EUKA</name>
<feature type="transmembrane region" description="Helical" evidence="2">
    <location>
        <begin position="7"/>
        <end position="25"/>
    </location>
</feature>
<dbReference type="InterPro" id="IPR001611">
    <property type="entry name" value="Leu-rich_rpt"/>
</dbReference>
<protein>
    <submittedName>
        <fullName evidence="3">Uncharacterized protein</fullName>
    </submittedName>
</protein>
<feature type="transmembrane region" description="Helical" evidence="2">
    <location>
        <begin position="549"/>
        <end position="572"/>
    </location>
</feature>
<proteinExistence type="predicted"/>
<reference evidence="3" key="1">
    <citation type="submission" date="2022-03" db="EMBL/GenBank/DDBJ databases">
        <title>Draft genome sequence of Aduncisulcus paluster, a free-living microaerophilic Fornicata.</title>
        <authorList>
            <person name="Yuyama I."/>
            <person name="Kume K."/>
            <person name="Tamura T."/>
            <person name="Inagaki Y."/>
            <person name="Hashimoto T."/>
        </authorList>
    </citation>
    <scope>NUCLEOTIDE SEQUENCE</scope>
    <source>
        <strain evidence="3">NY0171</strain>
    </source>
</reference>
<accession>A0ABQ5KXQ0</accession>
<organism evidence="3 4">
    <name type="scientific">Aduncisulcus paluster</name>
    <dbReference type="NCBI Taxonomy" id="2918883"/>
    <lineage>
        <taxon>Eukaryota</taxon>
        <taxon>Metamonada</taxon>
        <taxon>Carpediemonas-like organisms</taxon>
        <taxon>Aduncisulcus</taxon>
    </lineage>
</organism>
<evidence type="ECO:0000313" key="3">
    <source>
        <dbReference type="EMBL" id="GKT37219.1"/>
    </source>
</evidence>
<keyword evidence="4" id="KW-1185">Reference proteome</keyword>
<gene>
    <name evidence="3" type="ORF">ADUPG1_010052</name>
</gene>
<evidence type="ECO:0000313" key="4">
    <source>
        <dbReference type="Proteomes" id="UP001057375"/>
    </source>
</evidence>
<evidence type="ECO:0000256" key="1">
    <source>
        <dbReference type="SAM" id="MobiDB-lite"/>
    </source>
</evidence>
<dbReference type="Proteomes" id="UP001057375">
    <property type="component" value="Unassembled WGS sequence"/>
</dbReference>
<comment type="caution">
    <text evidence="3">The sequence shown here is derived from an EMBL/GenBank/DDBJ whole genome shotgun (WGS) entry which is preliminary data.</text>
</comment>
<dbReference type="InterPro" id="IPR032675">
    <property type="entry name" value="LRR_dom_sf"/>
</dbReference>
<keyword evidence="2" id="KW-1133">Transmembrane helix</keyword>
<keyword evidence="2" id="KW-0812">Transmembrane</keyword>
<keyword evidence="2" id="KW-0472">Membrane</keyword>
<feature type="region of interest" description="Disordered" evidence="1">
    <location>
        <begin position="579"/>
        <end position="610"/>
    </location>
</feature>
<sequence length="610" mass="67678">MVHLFVFFGYILYLIIGIFSTPAIVPDDNLRAFLCSEIGESSDCQPEIEQLNNISNYFFNLDGLNIANLEGIQYVIGLEDLILYNNPLESLEPLAQLEELYSVSFGPTDNEFDLTPFEGFHSLSLSILGPIPNVDLSALPNIFTSLGYYILSLISFEDFDFSSLNGCYMDNLMLYHMDISSNNSIGDMIQLQNCDALYFYDVSIGEAGFPLPCNIPDDGLIIDLVNVDIPDLSPISDVNVATLTLGCVGERCPRSFGDISYFPKTLTYLLVENIICPSLVKDLSEGYGDQLEKLLIFDVDCDYYNVTPENFPNLNSFSLRNINESYYDLGDYTVPSFSFQGRNSYLSLANVGITDIDICGILELDSLNLSGNPLSSFDFLGDNSFNEVDLNFCGFTDVSLADPVFQNYSVVSLYGNEFSDLFGLGSGSRVNSVFFMGHNYFSFKEGVIVAQYALQQQFPNAVVFLGAQKDSPCSSLPSLFAGEICWQYKPGKWKIDCSLGFFLDKSTNKCSFHQNTYDQCVSCRDHGKQCIARKSGKITCVSVPLSTGAIVGIVLGSVVLVGCVVFFIIFFIKKKKNPIKEENSRPNEDYNLLGDPSEEEASKDDKMASK</sequence>